<keyword evidence="4" id="KW-1185">Reference proteome</keyword>
<dbReference type="STRING" id="630390.A0A180H2T6"/>
<dbReference type="AlphaFoldDB" id="A0A180H2T6"/>
<feature type="region of interest" description="Disordered" evidence="1">
    <location>
        <begin position="763"/>
        <end position="796"/>
    </location>
</feature>
<protein>
    <submittedName>
        <fullName evidence="2 3">Uncharacterized protein</fullName>
    </submittedName>
</protein>
<dbReference type="Proteomes" id="UP000005240">
    <property type="component" value="Unassembled WGS sequence"/>
</dbReference>
<evidence type="ECO:0000256" key="1">
    <source>
        <dbReference type="SAM" id="MobiDB-lite"/>
    </source>
</evidence>
<reference evidence="2" key="2">
    <citation type="submission" date="2016-05" db="EMBL/GenBank/DDBJ databases">
        <title>Comparative analysis highlights variable genome content of wheat rusts and divergence of the mating loci.</title>
        <authorList>
            <person name="Cuomo C.A."/>
            <person name="Bakkeren G."/>
            <person name="Szabo L."/>
            <person name="Khalil H."/>
            <person name="Joly D."/>
            <person name="Goldberg J."/>
            <person name="Young S."/>
            <person name="Zeng Q."/>
            <person name="Fellers J."/>
        </authorList>
    </citation>
    <scope>NUCLEOTIDE SEQUENCE [LARGE SCALE GENOMIC DNA]</scope>
    <source>
        <strain evidence="2">1-1 BBBD Race 1</strain>
    </source>
</reference>
<reference evidence="2" key="1">
    <citation type="submission" date="2009-11" db="EMBL/GenBank/DDBJ databases">
        <authorList>
            <consortium name="The Broad Institute Genome Sequencing Platform"/>
            <person name="Ward D."/>
            <person name="Feldgarden M."/>
            <person name="Earl A."/>
            <person name="Young S.K."/>
            <person name="Zeng Q."/>
            <person name="Koehrsen M."/>
            <person name="Alvarado L."/>
            <person name="Berlin A."/>
            <person name="Bochicchio J."/>
            <person name="Borenstein D."/>
            <person name="Chapman S.B."/>
            <person name="Chen Z."/>
            <person name="Engels R."/>
            <person name="Freedman E."/>
            <person name="Gellesch M."/>
            <person name="Goldberg J."/>
            <person name="Griggs A."/>
            <person name="Gujja S."/>
            <person name="Heilman E."/>
            <person name="Heiman D."/>
            <person name="Hepburn T."/>
            <person name="Howarth C."/>
            <person name="Jen D."/>
            <person name="Larson L."/>
            <person name="Lewis B."/>
            <person name="Mehta T."/>
            <person name="Park D."/>
            <person name="Pearson M."/>
            <person name="Roberts A."/>
            <person name="Saif S."/>
            <person name="Shea T."/>
            <person name="Shenoy N."/>
            <person name="Sisk P."/>
            <person name="Stolte C."/>
            <person name="Sykes S."/>
            <person name="Thomson T."/>
            <person name="Walk T."/>
            <person name="White J."/>
            <person name="Yandava C."/>
            <person name="Izard J."/>
            <person name="Baranova O.V."/>
            <person name="Blanton J.M."/>
            <person name="Tanner A.C."/>
            <person name="Dewhirst F.E."/>
            <person name="Haas B."/>
            <person name="Nusbaum C."/>
            <person name="Birren B."/>
        </authorList>
    </citation>
    <scope>NUCLEOTIDE SEQUENCE [LARGE SCALE GENOMIC DNA]</scope>
    <source>
        <strain evidence="2">1-1 BBBD Race 1</strain>
    </source>
</reference>
<accession>A0A180H2T6</accession>
<gene>
    <name evidence="2" type="ORF">PTTG_12197</name>
</gene>
<evidence type="ECO:0000313" key="3">
    <source>
        <dbReference type="EnsemblFungi" id="PTTG_12197-t43_1-p1"/>
    </source>
</evidence>
<proteinExistence type="predicted"/>
<evidence type="ECO:0000313" key="4">
    <source>
        <dbReference type="Proteomes" id="UP000005240"/>
    </source>
</evidence>
<feature type="compositionally biased region" description="Basic and acidic residues" evidence="1">
    <location>
        <begin position="784"/>
        <end position="794"/>
    </location>
</feature>
<dbReference type="EMBL" id="ADAS02000003">
    <property type="protein sequence ID" value="OAV99315.1"/>
    <property type="molecule type" value="Genomic_DNA"/>
</dbReference>
<name>A0A180H2T6_PUCT1</name>
<dbReference type="OrthoDB" id="2502295at2759"/>
<sequence>MRLTLIPHSGLTKQLSSIHPQLKRQPALMPLKELLPNQAEPAEKPRKTANQSTITGFPFADRAQPPHLAAQSYHSNHLDQLPPSLPDPKPLSNFLHSLETQDFQATLLSFNRLSAHQKSRLSTHVYDSLFSLAARILEEDKFMPDVHQDDGPRSLSIIDSGTQQQPYTIDYCKIQQRLVRVDQLFQSIQRALSTEQLHLYLQNTILSAALSLRRAYQSSSKNQPTDEHSKELFLQSRQHISSIIQRLPALSQIPIPSADQLAQAIPFETLGLYARFLVVFHQPNQGLKLMRKVYYGYLIGRRRKMLIKEECPEASDDEGLRSAIETGSLIISLLRQKIHHRLAALKLAVRMITIGGLYPDQFHLASLLRRMYMSKPEWDSTLEFLAHLPDRSASRWLETRVAIVEAEDGRVERVLHLSSRALELPSRLQGDFLAPASISPEIFIHAIQALANNSQETQGTNLPAGLRGAIAIRTRMVELGMLPDSEADDLILRRICSVARGIKSAVSRHEFLSEMIGGMFPTSKIVPIRSEPLRSFRFNSHPGKSPEAFRLMRWLMESNELDLSLHVFQSISRYGYVSSLTAIPFSYLKRLLEKALYSHPELAMELYQHLHMSGSDRSGELFRAVKAKAIAMGDERLAEYLLKSSDDQDRARQAARITSFIAGFARRRAAPGNVSKTLSLFDSIWVRWSSASIEPTVWAALSDQILRLGPVKLAQRPELRPQIYQLLCRLDQAVDLELAEQIKTKKNIIECLEVSQLIEPHLDHPVPADLDSPQPTPQPPPDRQLSDRQSKEPKSLVPADHLLSIRTFEDWIDECLREGKLDRAVEASERALEIETMVSGPTIGRLLNSLVDQLLLQLQHTNDHLPTNIDHLTVLKINQDWRALAWKVNPHLRGLDSEVVRAMDRLYKLIK</sequence>
<reference evidence="3 4" key="3">
    <citation type="journal article" date="2017" name="G3 (Bethesda)">
        <title>Comparative analysis highlights variable genome content of wheat rusts and divergence of the mating loci.</title>
        <authorList>
            <person name="Cuomo C.A."/>
            <person name="Bakkeren G."/>
            <person name="Khalil H.B."/>
            <person name="Panwar V."/>
            <person name="Joly D."/>
            <person name="Linning R."/>
            <person name="Sakthikumar S."/>
            <person name="Song X."/>
            <person name="Adiconis X."/>
            <person name="Fan L."/>
            <person name="Goldberg J.M."/>
            <person name="Levin J.Z."/>
            <person name="Young S."/>
            <person name="Zeng Q."/>
            <person name="Anikster Y."/>
            <person name="Bruce M."/>
            <person name="Wang M."/>
            <person name="Yin C."/>
            <person name="McCallum B."/>
            <person name="Szabo L.J."/>
            <person name="Hulbert S."/>
            <person name="Chen X."/>
            <person name="Fellers J.P."/>
        </authorList>
    </citation>
    <scope>NUCLEOTIDE SEQUENCE</scope>
    <source>
        <strain evidence="3">isolate 1-1 / race 1 (BBBD)</strain>
        <strain evidence="4">Isolate 1-1 / race 1 (BBBD)</strain>
    </source>
</reference>
<organism evidence="2">
    <name type="scientific">Puccinia triticina (isolate 1-1 / race 1 (BBBD))</name>
    <name type="common">Brown leaf rust fungus</name>
    <dbReference type="NCBI Taxonomy" id="630390"/>
    <lineage>
        <taxon>Eukaryota</taxon>
        <taxon>Fungi</taxon>
        <taxon>Dikarya</taxon>
        <taxon>Basidiomycota</taxon>
        <taxon>Pucciniomycotina</taxon>
        <taxon>Pucciniomycetes</taxon>
        <taxon>Pucciniales</taxon>
        <taxon>Pucciniaceae</taxon>
        <taxon>Puccinia</taxon>
    </lineage>
</organism>
<reference evidence="3" key="4">
    <citation type="submission" date="2025-05" db="UniProtKB">
        <authorList>
            <consortium name="EnsemblFungi"/>
        </authorList>
    </citation>
    <scope>IDENTIFICATION</scope>
    <source>
        <strain evidence="3">isolate 1-1 / race 1 (BBBD)</strain>
    </source>
</reference>
<dbReference type="EnsemblFungi" id="PTTG_12197-t43_1">
    <property type="protein sequence ID" value="PTTG_12197-t43_1-p1"/>
    <property type="gene ID" value="PTTG_12197"/>
</dbReference>
<dbReference type="VEuPathDB" id="FungiDB:PTTG_12197"/>
<evidence type="ECO:0000313" key="2">
    <source>
        <dbReference type="EMBL" id="OAV99315.1"/>
    </source>
</evidence>